<keyword evidence="7" id="KW-0175">Coiled coil</keyword>
<evidence type="ECO:0000256" key="7">
    <source>
        <dbReference type="SAM" id="Coils"/>
    </source>
</evidence>
<dbReference type="SUPFAM" id="SSF48371">
    <property type="entry name" value="ARM repeat"/>
    <property type="match status" value="3"/>
</dbReference>
<dbReference type="PROSITE" id="PS51366">
    <property type="entry name" value="MI"/>
    <property type="match status" value="1"/>
</dbReference>
<dbReference type="Gene3D" id="1.25.40.180">
    <property type="match status" value="3"/>
</dbReference>
<keyword evidence="5" id="KW-0694">RNA-binding</keyword>
<dbReference type="InterPro" id="IPR003307">
    <property type="entry name" value="W2_domain"/>
</dbReference>
<keyword evidence="3" id="KW-0597">Phosphoprotein</keyword>
<dbReference type="Pfam" id="PF21140">
    <property type="entry name" value="eIF4G1-like_eIF4E-bd"/>
    <property type="match status" value="1"/>
</dbReference>
<feature type="coiled-coil region" evidence="7">
    <location>
        <begin position="802"/>
        <end position="833"/>
    </location>
</feature>
<name>A0A667ZZZ1_9TELE</name>
<feature type="compositionally biased region" description="Polar residues" evidence="8">
    <location>
        <begin position="210"/>
        <end position="219"/>
    </location>
</feature>
<feature type="compositionally biased region" description="Basic and acidic residues" evidence="8">
    <location>
        <begin position="520"/>
        <end position="529"/>
    </location>
</feature>
<evidence type="ECO:0000256" key="3">
    <source>
        <dbReference type="ARBA" id="ARBA00022553"/>
    </source>
</evidence>
<feature type="compositionally biased region" description="Pro residues" evidence="8">
    <location>
        <begin position="32"/>
        <end position="51"/>
    </location>
</feature>
<evidence type="ECO:0000256" key="8">
    <source>
        <dbReference type="SAM" id="MobiDB-lite"/>
    </source>
</evidence>
<organism evidence="11 12">
    <name type="scientific">Myripristis murdjan</name>
    <name type="common">pinecone soldierfish</name>
    <dbReference type="NCBI Taxonomy" id="586833"/>
    <lineage>
        <taxon>Eukaryota</taxon>
        <taxon>Metazoa</taxon>
        <taxon>Chordata</taxon>
        <taxon>Craniata</taxon>
        <taxon>Vertebrata</taxon>
        <taxon>Euteleostomi</taxon>
        <taxon>Actinopterygii</taxon>
        <taxon>Neopterygii</taxon>
        <taxon>Teleostei</taxon>
        <taxon>Neoteleostei</taxon>
        <taxon>Acanthomorphata</taxon>
        <taxon>Holocentriformes</taxon>
        <taxon>Holocentridae</taxon>
        <taxon>Myripristis</taxon>
    </lineage>
</organism>
<feature type="compositionally biased region" description="Low complexity" evidence="8">
    <location>
        <begin position="501"/>
        <end position="513"/>
    </location>
</feature>
<feature type="region of interest" description="Disordered" evidence="8">
    <location>
        <begin position="958"/>
        <end position="1018"/>
    </location>
</feature>
<evidence type="ECO:0000313" key="12">
    <source>
        <dbReference type="Proteomes" id="UP000472263"/>
    </source>
</evidence>
<feature type="region of interest" description="Disordered" evidence="8">
    <location>
        <begin position="26"/>
        <end position="59"/>
    </location>
</feature>
<dbReference type="InterPro" id="IPR049485">
    <property type="entry name" value="eIF4G1-like_eIF4E-bd"/>
</dbReference>
<keyword evidence="2" id="KW-0396">Initiation factor</keyword>
<dbReference type="GO" id="GO:0016281">
    <property type="term" value="C:eukaryotic translation initiation factor 4F complex"/>
    <property type="evidence" value="ECO:0007669"/>
    <property type="project" value="TreeGrafter"/>
</dbReference>
<feature type="region of interest" description="Disordered" evidence="8">
    <location>
        <begin position="144"/>
        <end position="298"/>
    </location>
</feature>
<dbReference type="PANTHER" id="PTHR23253">
    <property type="entry name" value="EUKARYOTIC TRANSLATION INITIATION FACTOR 4 GAMMA"/>
    <property type="match status" value="1"/>
</dbReference>
<keyword evidence="12" id="KW-1185">Reference proteome</keyword>
<feature type="compositionally biased region" description="Pro residues" evidence="8">
    <location>
        <begin position="149"/>
        <end position="158"/>
    </location>
</feature>
<evidence type="ECO:0000256" key="1">
    <source>
        <dbReference type="ARBA" id="ARBA00005775"/>
    </source>
</evidence>
<dbReference type="GeneTree" id="ENSGT00940000154648"/>
<accession>A0A667ZZZ1</accession>
<evidence type="ECO:0000259" key="9">
    <source>
        <dbReference type="PROSITE" id="PS51363"/>
    </source>
</evidence>
<dbReference type="CDD" id="cd11559">
    <property type="entry name" value="W2_eIF4G1_like"/>
    <property type="match status" value="1"/>
</dbReference>
<feature type="compositionally biased region" description="Gly residues" evidence="8">
    <location>
        <begin position="1041"/>
        <end position="1052"/>
    </location>
</feature>
<feature type="compositionally biased region" description="Gly residues" evidence="8">
    <location>
        <begin position="970"/>
        <end position="989"/>
    </location>
</feature>
<evidence type="ECO:0000256" key="6">
    <source>
        <dbReference type="ARBA" id="ARBA00022917"/>
    </source>
</evidence>
<reference evidence="11" key="1">
    <citation type="submission" date="2019-06" db="EMBL/GenBank/DDBJ databases">
        <authorList>
            <consortium name="Wellcome Sanger Institute Data Sharing"/>
        </authorList>
    </citation>
    <scope>NUCLEOTIDE SEQUENCE [LARGE SCALE GENOMIC DNA]</scope>
</reference>
<feature type="domain" description="MI" evidence="10">
    <location>
        <begin position="1087"/>
        <end position="1209"/>
    </location>
</feature>
<evidence type="ECO:0000313" key="11">
    <source>
        <dbReference type="Ensembl" id="ENSMMDP00005041149.1"/>
    </source>
</evidence>
<reference evidence="11" key="2">
    <citation type="submission" date="2025-08" db="UniProtKB">
        <authorList>
            <consortium name="Ensembl"/>
        </authorList>
    </citation>
    <scope>IDENTIFICATION</scope>
</reference>
<dbReference type="InterPro" id="IPR003890">
    <property type="entry name" value="MIF4G-like_typ-3"/>
</dbReference>
<dbReference type="FunFam" id="1.25.40.180:FF:000003">
    <property type="entry name" value="Putative eukaryotic translation initiation factor 4 gamma 1"/>
    <property type="match status" value="1"/>
</dbReference>
<evidence type="ECO:0000256" key="4">
    <source>
        <dbReference type="ARBA" id="ARBA00022845"/>
    </source>
</evidence>
<proteinExistence type="inferred from homology"/>
<keyword evidence="4" id="KW-0810">Translation regulation</keyword>
<feature type="region of interest" description="Disordered" evidence="8">
    <location>
        <begin position="493"/>
        <end position="553"/>
    </location>
</feature>
<dbReference type="InterPro" id="IPR003891">
    <property type="entry name" value="Initiation_fac_eIF4g_MI"/>
</dbReference>
<keyword evidence="6" id="KW-0648">Protein biosynthesis</keyword>
<comment type="similarity">
    <text evidence="1">Belongs to the eukaryotic initiation factor 4G family.</text>
</comment>
<dbReference type="Pfam" id="PF02020">
    <property type="entry name" value="W2"/>
    <property type="match status" value="1"/>
</dbReference>
<dbReference type="InterPro" id="IPR016024">
    <property type="entry name" value="ARM-type_fold"/>
</dbReference>
<evidence type="ECO:0000259" key="10">
    <source>
        <dbReference type="PROSITE" id="PS51366"/>
    </source>
</evidence>
<dbReference type="GO" id="GO:0006417">
    <property type="term" value="P:regulation of translation"/>
    <property type="evidence" value="ECO:0007669"/>
    <property type="project" value="UniProtKB-KW"/>
</dbReference>
<protein>
    <submittedName>
        <fullName evidence="11">Eukaryotic translation initiation factor 4 gamma 1</fullName>
    </submittedName>
</protein>
<feature type="region of interest" description="Disordered" evidence="8">
    <location>
        <begin position="1041"/>
        <end position="1088"/>
    </location>
</feature>
<feature type="compositionally biased region" description="Basic and acidic residues" evidence="8">
    <location>
        <begin position="541"/>
        <end position="553"/>
    </location>
</feature>
<feature type="domain" description="W2" evidence="9">
    <location>
        <begin position="1274"/>
        <end position="1445"/>
    </location>
</feature>
<feature type="compositionally biased region" description="Low complexity" evidence="8">
    <location>
        <begin position="282"/>
        <end position="295"/>
    </location>
</feature>
<feature type="compositionally biased region" description="Pro residues" evidence="8">
    <location>
        <begin position="256"/>
        <end position="267"/>
    </location>
</feature>
<dbReference type="SMART" id="SM00544">
    <property type="entry name" value="MA3"/>
    <property type="match status" value="1"/>
</dbReference>
<dbReference type="GO" id="GO:0003743">
    <property type="term" value="F:translation initiation factor activity"/>
    <property type="evidence" value="ECO:0007669"/>
    <property type="project" value="UniProtKB-KW"/>
</dbReference>
<dbReference type="PANTHER" id="PTHR23253:SF10">
    <property type="entry name" value="EUKARYOTIC TRANSLATION INITIATION FACTOR 4 GAMMA 1"/>
    <property type="match status" value="1"/>
</dbReference>
<dbReference type="GO" id="GO:0003729">
    <property type="term" value="F:mRNA binding"/>
    <property type="evidence" value="ECO:0007669"/>
    <property type="project" value="TreeGrafter"/>
</dbReference>
<dbReference type="FunFam" id="1.25.40.180:FF:000001">
    <property type="entry name" value="Eukaryotic translation initiation factor 4 gamma, 3, putative"/>
    <property type="match status" value="1"/>
</dbReference>
<dbReference type="SMART" id="SM00515">
    <property type="entry name" value="eIF5C"/>
    <property type="match status" value="1"/>
</dbReference>
<dbReference type="Pfam" id="PF02854">
    <property type="entry name" value="MIF4G"/>
    <property type="match status" value="1"/>
</dbReference>
<dbReference type="Ensembl" id="ENSMMDT00005041986.1">
    <property type="protein sequence ID" value="ENSMMDP00005041149.1"/>
    <property type="gene ID" value="ENSMMDG00005019006.1"/>
</dbReference>
<reference evidence="11" key="3">
    <citation type="submission" date="2025-09" db="UniProtKB">
        <authorList>
            <consortium name="Ensembl"/>
        </authorList>
    </citation>
    <scope>IDENTIFICATION</scope>
</reference>
<sequence>FPSLSSPPPTLSYIISSPLSVSSHPYYANRPSLPPSSGPRGVPPSSAPRPVAPTHVYQAGPGSQMMMISQQQLPFPSSPQGPAYFIPGQYRSATYVATPQQYPVPTGTPGFYPGTSPAEYAGAYYPAQPQFTPSVQAAPVIMNPAPQQQQPPPQPPQHIPTKRERKQIRIRDPNQGGRDITEEIMSGGRSGSTPTPPQVSCYIPAAIHTEASSSDTNTKPLPPSLPVDAPVIPGDTALNTIPTPPPSAPVADEMDAPPPREPTPTPPSEAVKEVESKPEVVTASLDTSLPSSSTTNGLVEVESASLSVTLPPTQLEAPLESPIAQPEELRLPNGLTAERDDSPIAEPDVVQQLVTPTHAPIPQTMPAPAVQTTSAPAIQTAPAPVVQTTPTKPSVLETVPTVALDVKAETSVPLPVAKGDMPAPMETAAVAATVPETAPTPPPPTAEEREDTPPPLIVFVFLPVAAVSVPKKKRKMKELNKKEAVGDLLDAFKEPEPAPAPETQAPAAAPPAQEEADLTWEDKEDKLDAENIQPEPPKTAATDKKYQYKEEQWKPINPEEKKKYDREFLLGFQFISASMNKPEGLPAISDVVLDKANKTPLRQLDPSRLPGINCGPDFTPSFANLGRPSMGGGVGGPRRPQQGQRKEPRKIITSMSLNDDVQLNKAEKAWKPSVKKVTRSRGGEEVEESEPEQVKTQELFKRVRSILNKLTPQMFQQLMKQVTELTIDTEERLKGVIDLIFEKAISEPNFSVAYANMCRCLMGLKVPTTDKPGITVNFRKLLLNRCQKEFEKDKDDDEIFEKKQKELDAASGEEEKQRLLEELEEAKDKARRRSLGNIKFIGELFKLKMLTEVIMHDCIVKLLKNHDEESLECLCRLLSTIGKDLDFEKAKPRMDQYFNQMEKIIKERKTSSRIRFMLQDVLDLRRNNWVPRRGDQGPKTIDQIHKEAELEEHREQMKVQQALISKKESGGGPGGRMGGGGPGGRGGPHTPGRSNLPQDEGWNTVPISTKNRPIDTSRLSKITKTPVLDFNNQLLAPGGKGTWGSWGKGSSGGTSAKPADSGRLKRETAPTPPPPQTPTKPALTEEELDKKSTAIIEEYLHINDMKEALQCVQEMNSTQLLFVFVRQGLESTLERSTIAREHMGLLLHQLIKTGTLPTQQYYKGLQEILEVAEDMAIDIPHIWLYLAELITPMLHEGGIPMGQLFRSISKPLIPLGKAGVLLVHILTLLCKGMSHKKAGTMWREAGLSWKDFLPEDVDVNKFVTEKNVEFTLGNESEKSKKKELSSAELTKQLDRLIQDKADNQRIFDWIEANLDEQQTNSNMFVRALMTCICQSAIICENPYKVDSEQINQRAKLLQKYLKDEQKELQALYALQALMVEMEQPANLLRMFFDTLYDEDVIKEEAFYKWESSKDPAEQQGKGVALKSVTAFFTWLREAEDESDNS</sequence>
<dbReference type="Proteomes" id="UP000472263">
    <property type="component" value="Chromosome 13"/>
</dbReference>
<dbReference type="PROSITE" id="PS51363">
    <property type="entry name" value="W2"/>
    <property type="match status" value="1"/>
</dbReference>
<dbReference type="SMART" id="SM00543">
    <property type="entry name" value="MIF4G"/>
    <property type="match status" value="1"/>
</dbReference>
<dbReference type="Pfam" id="PF02847">
    <property type="entry name" value="MA3"/>
    <property type="match status" value="1"/>
</dbReference>
<dbReference type="FunFam" id="1.25.40.180:FF:000002">
    <property type="entry name" value="Eukaryotic translation initiation factor 4 gamma, 3, putative"/>
    <property type="match status" value="1"/>
</dbReference>
<evidence type="ECO:0000256" key="5">
    <source>
        <dbReference type="ARBA" id="ARBA00022884"/>
    </source>
</evidence>
<evidence type="ECO:0000256" key="2">
    <source>
        <dbReference type="ARBA" id="ARBA00022540"/>
    </source>
</evidence>
<feature type="region of interest" description="Disordered" evidence="8">
    <location>
        <begin position="623"/>
        <end position="649"/>
    </location>
</feature>
<gene>
    <name evidence="11" type="primary">EIF4G1</name>
</gene>